<keyword evidence="1" id="KW-0963">Cytoplasm</keyword>
<evidence type="ECO:0000256" key="2">
    <source>
        <dbReference type="ARBA" id="ARBA00022540"/>
    </source>
</evidence>
<keyword evidence="2 7" id="KW-0396">Initiation factor</keyword>
<reference evidence="7 8" key="1">
    <citation type="submission" date="2024-04" db="EMBL/GenBank/DDBJ databases">
        <title>Genome assembly C_amara_ONT_v2.</title>
        <authorList>
            <person name="Yant L."/>
            <person name="Moore C."/>
            <person name="Slenker M."/>
        </authorList>
    </citation>
    <scope>NUCLEOTIDE SEQUENCE [LARGE SCALE GENOMIC DNA]</scope>
    <source>
        <tissue evidence="7">Leaf</tissue>
    </source>
</reference>
<organism evidence="7 8">
    <name type="scientific">Cardamine amara subsp. amara</name>
    <dbReference type="NCBI Taxonomy" id="228776"/>
    <lineage>
        <taxon>Eukaryota</taxon>
        <taxon>Viridiplantae</taxon>
        <taxon>Streptophyta</taxon>
        <taxon>Embryophyta</taxon>
        <taxon>Tracheophyta</taxon>
        <taxon>Spermatophyta</taxon>
        <taxon>Magnoliopsida</taxon>
        <taxon>eudicotyledons</taxon>
        <taxon>Gunneridae</taxon>
        <taxon>Pentapetalae</taxon>
        <taxon>rosids</taxon>
        <taxon>malvids</taxon>
        <taxon>Brassicales</taxon>
        <taxon>Brassicaceae</taxon>
        <taxon>Cardamineae</taxon>
        <taxon>Cardamine</taxon>
    </lineage>
</organism>
<sequence>MGTGTKAGSSGIVGSRKSNRIKSNAVSEKKKKKKKKTVFNLCNFKPLGVYEKSDYYEPTGFDYPFNVEKCLTGKDDLNQLVIRNGTLTRVLQINPTLKKSYRVYESWDIDITGDAHWSPRGSYLLLQFRNLVKIEGDFRHNRGHFLMRYGHAKANLLDFSPGEKYLITYNRPKRNVRSDLKIFDVSTGRILMGGYHCPADVSWPLIRWAGGEDDSYFAMLIKKTVRIYETQTFVSLGDKFDDVVDMCWSPTESILALLKRSGKQTANKVVLLVKIPNMKVLRQTDVVCDDDCKLYWQSNGKYLAVQVTSSEFVFFRIREGIDDTPSKEVLKVDEKILAFAWEPSGDRFAMIHGDESKPLVSFYSMQAPKYPDKVSRIARFQTKQADSLFWSPRGKHIVLAGLKGSFNGKLEFFDVDNLKVLSKDEHFMATDIAWDPTGRYVATAYTIPQEMDISYKCGFSVAMDPPNPKNGFCIWSLEGKKLYWKSTGKDLRLLQLKWRPNRESIDDDMLKTLAYSVEEEWHTDEDSEDER</sequence>
<gene>
    <name evidence="7" type="ORF">V5N11_023406</name>
</gene>
<evidence type="ECO:0000259" key="6">
    <source>
        <dbReference type="Pfam" id="PF08662"/>
    </source>
</evidence>
<dbReference type="SUPFAM" id="SSF82171">
    <property type="entry name" value="DPP6 N-terminal domain-like"/>
    <property type="match status" value="1"/>
</dbReference>
<feature type="region of interest" description="Disordered" evidence="5">
    <location>
        <begin position="1"/>
        <end position="29"/>
    </location>
</feature>
<evidence type="ECO:0000256" key="3">
    <source>
        <dbReference type="ARBA" id="ARBA00022884"/>
    </source>
</evidence>
<feature type="domain" description="Translation initiation factor beta propellor-like" evidence="6">
    <location>
        <begin position="290"/>
        <end position="452"/>
    </location>
</feature>
<dbReference type="InterPro" id="IPR015943">
    <property type="entry name" value="WD40/YVTN_repeat-like_dom_sf"/>
</dbReference>
<dbReference type="GO" id="GO:0003743">
    <property type="term" value="F:translation initiation factor activity"/>
    <property type="evidence" value="ECO:0007669"/>
    <property type="project" value="UniProtKB-KW"/>
</dbReference>
<accession>A0ABD1AXX5</accession>
<dbReference type="Pfam" id="PF08662">
    <property type="entry name" value="eIF2A"/>
    <property type="match status" value="1"/>
</dbReference>
<keyword evidence="4" id="KW-0648">Protein biosynthesis</keyword>
<dbReference type="InterPro" id="IPR011400">
    <property type="entry name" value="EIF3B"/>
</dbReference>
<dbReference type="Proteomes" id="UP001558713">
    <property type="component" value="Unassembled WGS sequence"/>
</dbReference>
<proteinExistence type="predicted"/>
<evidence type="ECO:0000313" key="7">
    <source>
        <dbReference type="EMBL" id="KAL1211387.1"/>
    </source>
</evidence>
<keyword evidence="8" id="KW-1185">Reference proteome</keyword>
<dbReference type="PANTHER" id="PTHR14068">
    <property type="entry name" value="EUKARYOTIC TRANSLATION INITIATION FACTOR 3 EIF3 -RELATED"/>
    <property type="match status" value="1"/>
</dbReference>
<name>A0ABD1AXX5_CARAN</name>
<dbReference type="InterPro" id="IPR013979">
    <property type="entry name" value="TIF_beta_prop-like"/>
</dbReference>
<comment type="caution">
    <text evidence="7">The sequence shown here is derived from an EMBL/GenBank/DDBJ whole genome shotgun (WGS) entry which is preliminary data.</text>
</comment>
<evidence type="ECO:0000313" key="8">
    <source>
        <dbReference type="Proteomes" id="UP001558713"/>
    </source>
</evidence>
<dbReference type="GO" id="GO:0003723">
    <property type="term" value="F:RNA binding"/>
    <property type="evidence" value="ECO:0007669"/>
    <property type="project" value="UniProtKB-KW"/>
</dbReference>
<evidence type="ECO:0000256" key="5">
    <source>
        <dbReference type="SAM" id="MobiDB-lite"/>
    </source>
</evidence>
<keyword evidence="3" id="KW-0694">RNA-binding</keyword>
<dbReference type="Gene3D" id="2.130.10.10">
    <property type="entry name" value="YVTN repeat-like/Quinoprotein amine dehydrogenase"/>
    <property type="match status" value="1"/>
</dbReference>
<dbReference type="EMBL" id="JBANAX010000379">
    <property type="protein sequence ID" value="KAL1211387.1"/>
    <property type="molecule type" value="Genomic_DNA"/>
</dbReference>
<protein>
    <submittedName>
        <fullName evidence="7">Eukaryotic translation initiation factor 3 subunit B</fullName>
    </submittedName>
</protein>
<evidence type="ECO:0000256" key="4">
    <source>
        <dbReference type="ARBA" id="ARBA00022917"/>
    </source>
</evidence>
<dbReference type="PANTHER" id="PTHR14068:SF0">
    <property type="entry name" value="EUKARYOTIC TRANSLATION INITIATION FACTOR 3 SUBUNIT B"/>
    <property type="match status" value="1"/>
</dbReference>
<dbReference type="AlphaFoldDB" id="A0ABD1AXX5"/>
<evidence type="ECO:0000256" key="1">
    <source>
        <dbReference type="ARBA" id="ARBA00022490"/>
    </source>
</evidence>